<dbReference type="Proteomes" id="UP000533637">
    <property type="component" value="Unassembled WGS sequence"/>
</dbReference>
<accession>A0ABR6KK17</accession>
<feature type="signal peptide" evidence="1">
    <location>
        <begin position="1"/>
        <end position="19"/>
    </location>
</feature>
<comment type="caution">
    <text evidence="2">The sequence shown here is derived from an EMBL/GenBank/DDBJ whole genome shotgun (WGS) entry which is preliminary data.</text>
</comment>
<keyword evidence="1" id="KW-0732">Signal</keyword>
<reference evidence="2 3" key="1">
    <citation type="submission" date="2020-08" db="EMBL/GenBank/DDBJ databases">
        <title>Genomic Encyclopedia of Type Strains, Phase IV (KMG-IV): sequencing the most valuable type-strain genomes for metagenomic binning, comparative biology and taxonomic classification.</title>
        <authorList>
            <person name="Goeker M."/>
        </authorList>
    </citation>
    <scope>NUCLEOTIDE SEQUENCE [LARGE SCALE GENOMIC DNA]</scope>
    <source>
        <strain evidence="2 3">DSM 102983</strain>
    </source>
</reference>
<dbReference type="RefSeq" id="WP_122374689.1">
    <property type="nucleotide sequence ID" value="NZ_BMPB01000001.1"/>
</dbReference>
<gene>
    <name evidence="2" type="ORF">GGQ57_001755</name>
</gene>
<evidence type="ECO:0000256" key="1">
    <source>
        <dbReference type="SAM" id="SignalP"/>
    </source>
</evidence>
<organism evidence="2 3">
    <name type="scientific">Parabacteroides faecis</name>
    <dbReference type="NCBI Taxonomy" id="1217282"/>
    <lineage>
        <taxon>Bacteria</taxon>
        <taxon>Pseudomonadati</taxon>
        <taxon>Bacteroidota</taxon>
        <taxon>Bacteroidia</taxon>
        <taxon>Bacteroidales</taxon>
        <taxon>Tannerellaceae</taxon>
        <taxon>Parabacteroides</taxon>
    </lineage>
</organism>
<dbReference type="Gene3D" id="2.40.160.60">
    <property type="entry name" value="Outer membrane protein transport protein (OMPP1/FadL/TodX)"/>
    <property type="match status" value="1"/>
</dbReference>
<evidence type="ECO:0000313" key="3">
    <source>
        <dbReference type="Proteomes" id="UP000533637"/>
    </source>
</evidence>
<dbReference type="EMBL" id="JACHOC010000003">
    <property type="protein sequence ID" value="MBB4621858.1"/>
    <property type="molecule type" value="Genomic_DNA"/>
</dbReference>
<proteinExistence type="predicted"/>
<keyword evidence="3" id="KW-1185">Reference proteome</keyword>
<protein>
    <submittedName>
        <fullName evidence="2">Outer membrane protein W</fullName>
    </submittedName>
</protein>
<dbReference type="SUPFAM" id="SSF56935">
    <property type="entry name" value="Porins"/>
    <property type="match status" value="1"/>
</dbReference>
<name>A0ABR6KK17_9BACT</name>
<evidence type="ECO:0000313" key="2">
    <source>
        <dbReference type="EMBL" id="MBB4621858.1"/>
    </source>
</evidence>
<sequence length="269" mass="30154">MKRLVLLCFLLEISSCLYAVDNLRIPDIRCMGMGTYGVTNSLLFNPAVVGLESSGSVDINYFNYYGLKELGMVNMAFSYPNNLLSAGVNISSFGYDQYRESMFRIFLGKLLTEKWIVGISIQYTFLQAKLLKENPQYLSADVGILFIPVEKLLIGMLIQNLPSVEIRKKDIDIESIISYSLQIGFQWEIIKNLLIVGNAETDKQTTLSGRIGIEYQLIDHFYIRTGIKVTPLLPTLGIGYRLSGFVVDVAAHYHPVLGVSTGIGLKYCF</sequence>
<feature type="chain" id="PRO_5046264358" evidence="1">
    <location>
        <begin position="20"/>
        <end position="269"/>
    </location>
</feature>